<dbReference type="InterPro" id="IPR037066">
    <property type="entry name" value="Plug_dom_sf"/>
</dbReference>
<keyword evidence="5" id="KW-0732">Signal</keyword>
<dbReference type="EMBL" id="ATHJ01000086">
    <property type="protein sequence ID" value="EPR40022.1"/>
    <property type="molecule type" value="Genomic_DNA"/>
</dbReference>
<protein>
    <submittedName>
        <fullName evidence="14">TonB-dependent receptor plug</fullName>
    </submittedName>
</protein>
<organism evidence="14 15">
    <name type="scientific">Desulfococcus multivorans DSM 2059</name>
    <dbReference type="NCBI Taxonomy" id="1121405"/>
    <lineage>
        <taxon>Bacteria</taxon>
        <taxon>Pseudomonadati</taxon>
        <taxon>Thermodesulfobacteriota</taxon>
        <taxon>Desulfobacteria</taxon>
        <taxon>Desulfobacterales</taxon>
        <taxon>Desulfococcaceae</taxon>
        <taxon>Desulfococcus</taxon>
    </lineage>
</organism>
<evidence type="ECO:0000256" key="3">
    <source>
        <dbReference type="ARBA" id="ARBA00022452"/>
    </source>
</evidence>
<dbReference type="eggNOG" id="COG4771">
    <property type="taxonomic scope" value="Bacteria"/>
</dbReference>
<keyword evidence="2 10" id="KW-0813">Transport</keyword>
<dbReference type="OrthoDB" id="9800913at2"/>
<dbReference type="Gene3D" id="2.40.170.20">
    <property type="entry name" value="TonB-dependent receptor, beta-barrel domain"/>
    <property type="match status" value="1"/>
</dbReference>
<dbReference type="InterPro" id="IPR012910">
    <property type="entry name" value="Plug_dom"/>
</dbReference>
<feature type="domain" description="TonB-dependent receptor plug" evidence="13">
    <location>
        <begin position="69"/>
        <end position="178"/>
    </location>
</feature>
<dbReference type="SUPFAM" id="SSF56935">
    <property type="entry name" value="Porins"/>
    <property type="match status" value="1"/>
</dbReference>
<dbReference type="GO" id="GO:0044718">
    <property type="term" value="P:siderophore transmembrane transport"/>
    <property type="evidence" value="ECO:0007669"/>
    <property type="project" value="TreeGrafter"/>
</dbReference>
<dbReference type="PANTHER" id="PTHR30069">
    <property type="entry name" value="TONB-DEPENDENT OUTER MEMBRANE RECEPTOR"/>
    <property type="match status" value="1"/>
</dbReference>
<keyword evidence="15" id="KW-1185">Reference proteome</keyword>
<comment type="caution">
    <text evidence="14">The sequence shown here is derived from an EMBL/GenBank/DDBJ whole genome shotgun (WGS) entry which is preliminary data.</text>
</comment>
<dbReference type="RefSeq" id="WP_020877208.1">
    <property type="nucleotide sequence ID" value="NZ_ATHJ01000086.1"/>
</dbReference>
<evidence type="ECO:0000256" key="11">
    <source>
        <dbReference type="RuleBase" id="RU003357"/>
    </source>
</evidence>
<dbReference type="AlphaFoldDB" id="S7TS87"/>
<dbReference type="InterPro" id="IPR039426">
    <property type="entry name" value="TonB-dep_rcpt-like"/>
</dbReference>
<evidence type="ECO:0000256" key="9">
    <source>
        <dbReference type="ARBA" id="ARBA00023237"/>
    </source>
</evidence>
<name>S7TS87_DESML</name>
<dbReference type="InterPro" id="IPR000531">
    <property type="entry name" value="Beta-barrel_TonB"/>
</dbReference>
<accession>S7TS87</accession>
<feature type="domain" description="TonB-dependent receptor-like beta-barrel" evidence="12">
    <location>
        <begin position="303"/>
        <end position="659"/>
    </location>
</feature>
<dbReference type="STRING" id="897.B2D07_13460"/>
<keyword evidence="3 10" id="KW-1134">Transmembrane beta strand</keyword>
<evidence type="ECO:0000256" key="6">
    <source>
        <dbReference type="ARBA" id="ARBA00023077"/>
    </source>
</evidence>
<evidence type="ECO:0000256" key="7">
    <source>
        <dbReference type="ARBA" id="ARBA00023136"/>
    </source>
</evidence>
<evidence type="ECO:0000259" key="13">
    <source>
        <dbReference type="Pfam" id="PF07715"/>
    </source>
</evidence>
<evidence type="ECO:0000256" key="4">
    <source>
        <dbReference type="ARBA" id="ARBA00022692"/>
    </source>
</evidence>
<dbReference type="Proteomes" id="UP000014977">
    <property type="component" value="Unassembled WGS sequence"/>
</dbReference>
<comment type="subcellular location">
    <subcellularLocation>
        <location evidence="1 10">Cell outer membrane</location>
        <topology evidence="1 10">Multi-pass membrane protein</topology>
    </subcellularLocation>
</comment>
<keyword evidence="7 10" id="KW-0472">Membrane</keyword>
<evidence type="ECO:0000256" key="2">
    <source>
        <dbReference type="ARBA" id="ARBA00022448"/>
    </source>
</evidence>
<reference evidence="14 15" key="1">
    <citation type="journal article" date="2013" name="Genome Announc.">
        <title>Draft genome sequences for three mercury-methylating, sulfate-reducing bacteria.</title>
        <authorList>
            <person name="Brown S.D."/>
            <person name="Hurt R.A.Jr."/>
            <person name="Gilmour C.C."/>
            <person name="Elias D.A."/>
        </authorList>
    </citation>
    <scope>NUCLEOTIDE SEQUENCE [LARGE SCALE GENOMIC DNA]</scope>
    <source>
        <strain evidence="14 15">DSM 2059</strain>
    </source>
</reference>
<evidence type="ECO:0000259" key="12">
    <source>
        <dbReference type="Pfam" id="PF00593"/>
    </source>
</evidence>
<sequence>MFQLQVVQPSKHRHVIRWVVLGIILLTAPLAGVSAAGPADEGDIDFTQFSLEELKSVKITSASKTPKNLSEIPAAVFVITQDDIRRSGATSIPEALRMAPGVEVARVSATEWAVNMRDLNQLFANKLLVLMDGRSIYSHLASGVFWDIQDTVLEDIDRIEVIRGPGAALWGVNAVNGVINIITKKAADTQGGEVTALGGSEEGIGTLRYGGVFGRDSHYRIYAKYFDRGSLFQSDDPIQDDGVNSDWQSGRGGARMEWKPKDGRDSVFLQGEVFKNRYRAEIPMLAPEAPHIRQIRDTSRAKGGHMLSRWTRTFSEKSDSVLQFFYDYYDKDIDYANVEASTFDLDFQHRFPFRDRHELVWGLNYRLILDNFKNSEETILDPDAETLQYYSAFVQDRIRIFDRLNLTLGAKFEHNDYTRWEIQPSARLLWNLDERHSFWGAVSRAARVPSRVEHDGIVQEVTLPDPSAIGQVPVVYRGMGDNGLNAETLVAYEAGYRFQPASSLWFDTTAFYNDYEDLIAYRYDHDGKIEVEGAPYVIVPLHFDNSLRGESFGIELAAYWQATVFWLLQGSYTFLETNLNPGLLDTGEDETYLIQASNPRNQISIRSALNITSQLELDLWFRYVDRLNENDVDEYASLDARLAYRPTDRLELSVVGQNLLEPRHAEFSSIEVERSIYLKADWCF</sequence>
<dbReference type="GO" id="GO:0009279">
    <property type="term" value="C:cell outer membrane"/>
    <property type="evidence" value="ECO:0007669"/>
    <property type="project" value="UniProtKB-SubCell"/>
</dbReference>
<dbReference type="InterPro" id="IPR036942">
    <property type="entry name" value="Beta-barrel_TonB_sf"/>
</dbReference>
<keyword evidence="8 14" id="KW-0675">Receptor</keyword>
<keyword evidence="6 11" id="KW-0798">TonB box</keyword>
<comment type="similarity">
    <text evidence="10 11">Belongs to the TonB-dependent receptor family.</text>
</comment>
<evidence type="ECO:0000256" key="10">
    <source>
        <dbReference type="PROSITE-ProRule" id="PRU01360"/>
    </source>
</evidence>
<proteinExistence type="inferred from homology"/>
<dbReference type="Pfam" id="PF07715">
    <property type="entry name" value="Plug"/>
    <property type="match status" value="1"/>
</dbReference>
<dbReference type="Gene3D" id="2.170.130.10">
    <property type="entry name" value="TonB-dependent receptor, plug domain"/>
    <property type="match status" value="1"/>
</dbReference>
<evidence type="ECO:0000256" key="8">
    <source>
        <dbReference type="ARBA" id="ARBA00023170"/>
    </source>
</evidence>
<evidence type="ECO:0000256" key="1">
    <source>
        <dbReference type="ARBA" id="ARBA00004571"/>
    </source>
</evidence>
<keyword evidence="4 10" id="KW-0812">Transmembrane</keyword>
<dbReference type="PROSITE" id="PS52016">
    <property type="entry name" value="TONB_DEPENDENT_REC_3"/>
    <property type="match status" value="1"/>
</dbReference>
<evidence type="ECO:0000256" key="5">
    <source>
        <dbReference type="ARBA" id="ARBA00022729"/>
    </source>
</evidence>
<dbReference type="PATRIC" id="fig|1121405.3.peg.2086"/>
<evidence type="ECO:0000313" key="14">
    <source>
        <dbReference type="EMBL" id="EPR40022.1"/>
    </source>
</evidence>
<evidence type="ECO:0000313" key="15">
    <source>
        <dbReference type="Proteomes" id="UP000014977"/>
    </source>
</evidence>
<dbReference type="Pfam" id="PF00593">
    <property type="entry name" value="TonB_dep_Rec_b-barrel"/>
    <property type="match status" value="1"/>
</dbReference>
<keyword evidence="9 10" id="KW-0998">Cell outer membrane</keyword>
<dbReference type="GO" id="GO:0015344">
    <property type="term" value="F:siderophore uptake transmembrane transporter activity"/>
    <property type="evidence" value="ECO:0007669"/>
    <property type="project" value="TreeGrafter"/>
</dbReference>
<gene>
    <name evidence="14" type="ORF">dsmv_2451</name>
</gene>
<dbReference type="PANTHER" id="PTHR30069:SF29">
    <property type="entry name" value="HEMOGLOBIN AND HEMOGLOBIN-HAPTOGLOBIN-BINDING PROTEIN 1-RELATED"/>
    <property type="match status" value="1"/>
</dbReference>